<evidence type="ECO:0000313" key="2">
    <source>
        <dbReference type="EMBL" id="MCM8747767.1"/>
    </source>
</evidence>
<comment type="caution">
    <text evidence="2">The sequence shown here is derived from an EMBL/GenBank/DDBJ whole genome shotgun (WGS) entry which is preliminary data.</text>
</comment>
<feature type="transmembrane region" description="Helical" evidence="1">
    <location>
        <begin position="38"/>
        <end position="58"/>
    </location>
</feature>
<evidence type="ECO:0000256" key="1">
    <source>
        <dbReference type="SAM" id="Phobius"/>
    </source>
</evidence>
<evidence type="ECO:0000313" key="3">
    <source>
        <dbReference type="Proteomes" id="UP001165306"/>
    </source>
</evidence>
<keyword evidence="1" id="KW-0472">Membrane</keyword>
<proteinExistence type="predicted"/>
<keyword evidence="1" id="KW-1133">Transmembrane helix</keyword>
<name>A0AA42B975_9BACT</name>
<feature type="transmembrane region" description="Helical" evidence="1">
    <location>
        <begin position="64"/>
        <end position="88"/>
    </location>
</feature>
<dbReference type="Proteomes" id="UP001165306">
    <property type="component" value="Unassembled WGS sequence"/>
</dbReference>
<keyword evidence="1" id="KW-0812">Transmembrane</keyword>
<sequence length="101" mass="11166">MPIGSFVNALPPAFFILVHLVAFIIGAYFAYRAFGAQVRALGWAFTLYAVAELIYMSYHLNWTVILFAHTLAEVLDLVAFILIFASAVQRVAVARRAQATS</sequence>
<feature type="transmembrane region" description="Helical" evidence="1">
    <location>
        <begin position="12"/>
        <end position="31"/>
    </location>
</feature>
<dbReference type="AlphaFoldDB" id="A0AA42B975"/>
<dbReference type="EMBL" id="JAMSLR010000001">
    <property type="protein sequence ID" value="MCM8747767.1"/>
    <property type="molecule type" value="Genomic_DNA"/>
</dbReference>
<organism evidence="2 3">
    <name type="scientific">Thermalbibacter longus</name>
    <dbReference type="NCBI Taxonomy" id="2951981"/>
    <lineage>
        <taxon>Bacteria</taxon>
        <taxon>Pseudomonadati</taxon>
        <taxon>Thermomicrobiota</taxon>
        <taxon>Thermomicrobia</taxon>
        <taxon>Thermomicrobiales</taxon>
        <taxon>Thermomicrobiaceae</taxon>
        <taxon>Thermalbibacter</taxon>
    </lineage>
</organism>
<keyword evidence="3" id="KW-1185">Reference proteome</keyword>
<accession>A0AA42B975</accession>
<protein>
    <submittedName>
        <fullName evidence="2">Uncharacterized protein</fullName>
    </submittedName>
</protein>
<dbReference type="RefSeq" id="WP_284055552.1">
    <property type="nucleotide sequence ID" value="NZ_JAMSLR010000001.1"/>
</dbReference>
<reference evidence="2" key="1">
    <citation type="submission" date="2022-06" db="EMBL/GenBank/DDBJ databases">
        <title>CFH 74404 Thermomicrobiaceae sp.</title>
        <authorList>
            <person name="Ming H."/>
            <person name="Li W.-J."/>
            <person name="Zhao Z."/>
        </authorList>
    </citation>
    <scope>NUCLEOTIDE SEQUENCE</scope>
    <source>
        <strain evidence="2">CFH 74404</strain>
    </source>
</reference>
<gene>
    <name evidence="2" type="ORF">NET02_01245</name>
</gene>